<feature type="chain" id="PRO_5044157024" description="Calcineurin-like phosphoesterase domain-containing protein" evidence="8">
    <location>
        <begin position="20"/>
        <end position="381"/>
    </location>
</feature>
<sequence length="381" mass="41564">MAAWPNPWLPLLLVAALLAFEDWLSTPSCSGGEPAPDLAAGDLRAMMVADLMLLGSDATYADRFFRDHVTSKLFTKSIQTTNPDMIIVLGDISARGSEHNESKWIAVLEQFEGILGQYSSLPLHIVLGDKDVGECSSLDGKLVHRMAKHLPGLDSSGCGAFEFSNTSFVSLNAVALLCGDNMLRFSVEKVMEKESHHFQKKRLNGAYHSPLGSENGEGVGAHSWRQNSMTLGSDGTVSDHPLVPPSSKQSPLVPPSSKQSPLVPPSSKQSGVDGRRLYDQSHTLPANSTQYILQALKPRIIFSAHADSFSDYTHPDGTREVTVPAMTWKKGGMPGFAIATFGQKGVVSVNCCWLVQEWYIMTGYSVFLFLTALAIRWSHWI</sequence>
<dbReference type="FunFam" id="3.60.21.10:FF:000135">
    <property type="entry name" value="Os06g0222800 protein"/>
    <property type="match status" value="1"/>
</dbReference>
<evidence type="ECO:0000256" key="3">
    <source>
        <dbReference type="ARBA" id="ARBA00022801"/>
    </source>
</evidence>
<evidence type="ECO:0000256" key="4">
    <source>
        <dbReference type="ARBA" id="ARBA00023136"/>
    </source>
</evidence>
<feature type="signal peptide" evidence="8">
    <location>
        <begin position="1"/>
        <end position="19"/>
    </location>
</feature>
<keyword evidence="8" id="KW-0732">Signal</keyword>
<dbReference type="PANTHER" id="PTHR13315:SF0">
    <property type="entry name" value="METALLOPHOSPHOESTERASE 1"/>
    <property type="match status" value="1"/>
</dbReference>
<evidence type="ECO:0000256" key="6">
    <source>
        <dbReference type="SAM" id="MobiDB-lite"/>
    </source>
</evidence>
<evidence type="ECO:0000313" key="9">
    <source>
        <dbReference type="EnsemblPlants" id="TuG1812G0700001889.01.T04"/>
    </source>
</evidence>
<evidence type="ECO:0000256" key="8">
    <source>
        <dbReference type="SAM" id="SignalP"/>
    </source>
</evidence>
<protein>
    <recommendedName>
        <fullName evidence="11">Calcineurin-like phosphoesterase domain-containing protein</fullName>
    </recommendedName>
</protein>
<organism evidence="9 10">
    <name type="scientific">Triticum urartu</name>
    <name type="common">Red wild einkorn</name>
    <name type="synonym">Crithodium urartu</name>
    <dbReference type="NCBI Taxonomy" id="4572"/>
    <lineage>
        <taxon>Eukaryota</taxon>
        <taxon>Viridiplantae</taxon>
        <taxon>Streptophyta</taxon>
        <taxon>Embryophyta</taxon>
        <taxon>Tracheophyta</taxon>
        <taxon>Spermatophyta</taxon>
        <taxon>Magnoliopsida</taxon>
        <taxon>Liliopsida</taxon>
        <taxon>Poales</taxon>
        <taxon>Poaceae</taxon>
        <taxon>BOP clade</taxon>
        <taxon>Pooideae</taxon>
        <taxon>Triticodae</taxon>
        <taxon>Triticeae</taxon>
        <taxon>Triticinae</taxon>
        <taxon>Triticum</taxon>
    </lineage>
</organism>
<dbReference type="GO" id="GO:0006506">
    <property type="term" value="P:GPI anchor biosynthetic process"/>
    <property type="evidence" value="ECO:0007669"/>
    <property type="project" value="InterPro"/>
</dbReference>
<dbReference type="GO" id="GO:0016020">
    <property type="term" value="C:membrane"/>
    <property type="evidence" value="ECO:0007669"/>
    <property type="project" value="GOC"/>
</dbReference>
<keyword evidence="5" id="KW-0464">Manganese</keyword>
<feature type="compositionally biased region" description="Polar residues" evidence="6">
    <location>
        <begin position="246"/>
        <end position="270"/>
    </location>
</feature>
<keyword evidence="4 7" id="KW-0472">Membrane</keyword>
<evidence type="ECO:0008006" key="11">
    <source>
        <dbReference type="Google" id="ProtNLM"/>
    </source>
</evidence>
<evidence type="ECO:0000256" key="2">
    <source>
        <dbReference type="ARBA" id="ARBA00022723"/>
    </source>
</evidence>
<feature type="compositionally biased region" description="Polar residues" evidence="6">
    <location>
        <begin position="224"/>
        <end position="236"/>
    </location>
</feature>
<keyword evidence="7" id="KW-0812">Transmembrane</keyword>
<evidence type="ECO:0000256" key="1">
    <source>
        <dbReference type="ARBA" id="ARBA00001936"/>
    </source>
</evidence>
<dbReference type="EnsemblPlants" id="TuG1812G0700001889.01.T06">
    <property type="protein sequence ID" value="TuG1812G0700001889.01.T06"/>
    <property type="gene ID" value="TuG1812G0700001889.01"/>
</dbReference>
<feature type="region of interest" description="Disordered" evidence="6">
    <location>
        <begin position="198"/>
        <end position="274"/>
    </location>
</feature>
<dbReference type="SUPFAM" id="SSF56300">
    <property type="entry name" value="Metallo-dependent phosphatases"/>
    <property type="match status" value="1"/>
</dbReference>
<evidence type="ECO:0000313" key="10">
    <source>
        <dbReference type="Proteomes" id="UP000015106"/>
    </source>
</evidence>
<name>A0A8R7V1J7_TRIUA</name>
<evidence type="ECO:0000256" key="5">
    <source>
        <dbReference type="ARBA" id="ARBA00023211"/>
    </source>
</evidence>
<dbReference type="AlphaFoldDB" id="A0A8R7V1J7"/>
<keyword evidence="10" id="KW-1185">Reference proteome</keyword>
<dbReference type="Gramene" id="TuG1812G0700001889.01.T04">
    <property type="protein sequence ID" value="TuG1812G0700001889.01.T04"/>
    <property type="gene ID" value="TuG1812G0700001889.01"/>
</dbReference>
<dbReference type="EnsemblPlants" id="TuG1812G0700001889.01.T04">
    <property type="protein sequence ID" value="TuG1812G0700001889.01.T04"/>
    <property type="gene ID" value="TuG1812G0700001889.01"/>
</dbReference>
<proteinExistence type="predicted"/>
<gene>
    <name evidence="9" type="primary">LOC125522406</name>
</gene>
<keyword evidence="7" id="KW-1133">Transmembrane helix</keyword>
<reference evidence="9" key="3">
    <citation type="submission" date="2022-06" db="UniProtKB">
        <authorList>
            <consortium name="EnsemblPlants"/>
        </authorList>
    </citation>
    <scope>IDENTIFICATION</scope>
</reference>
<reference evidence="9" key="2">
    <citation type="submission" date="2018-03" db="EMBL/GenBank/DDBJ databases">
        <title>The Triticum urartu genome reveals the dynamic nature of wheat genome evolution.</title>
        <authorList>
            <person name="Ling H."/>
            <person name="Ma B."/>
            <person name="Shi X."/>
            <person name="Liu H."/>
            <person name="Dong L."/>
            <person name="Sun H."/>
            <person name="Cao Y."/>
            <person name="Gao Q."/>
            <person name="Zheng S."/>
            <person name="Li Y."/>
            <person name="Yu Y."/>
            <person name="Du H."/>
            <person name="Qi M."/>
            <person name="Li Y."/>
            <person name="Yu H."/>
            <person name="Cui Y."/>
            <person name="Wang N."/>
            <person name="Chen C."/>
            <person name="Wu H."/>
            <person name="Zhao Y."/>
            <person name="Zhang J."/>
            <person name="Li Y."/>
            <person name="Zhou W."/>
            <person name="Zhang B."/>
            <person name="Hu W."/>
            <person name="Eijk M."/>
            <person name="Tang J."/>
            <person name="Witsenboer H."/>
            <person name="Zhao S."/>
            <person name="Li Z."/>
            <person name="Zhang A."/>
            <person name="Wang D."/>
            <person name="Liang C."/>
        </authorList>
    </citation>
    <scope>NUCLEOTIDE SEQUENCE [LARGE SCALE GENOMIC DNA]</scope>
    <source>
        <strain evidence="9">cv. G1812</strain>
    </source>
</reference>
<keyword evidence="3" id="KW-0378">Hydrolase</keyword>
<dbReference type="InterPro" id="IPR033308">
    <property type="entry name" value="PGAP5/Cdc1/Ted1"/>
</dbReference>
<feature type="transmembrane region" description="Helical" evidence="7">
    <location>
        <begin position="358"/>
        <end position="377"/>
    </location>
</feature>
<reference evidence="10" key="1">
    <citation type="journal article" date="2013" name="Nature">
        <title>Draft genome of the wheat A-genome progenitor Triticum urartu.</title>
        <authorList>
            <person name="Ling H.Q."/>
            <person name="Zhao S."/>
            <person name="Liu D."/>
            <person name="Wang J."/>
            <person name="Sun H."/>
            <person name="Zhang C."/>
            <person name="Fan H."/>
            <person name="Li D."/>
            <person name="Dong L."/>
            <person name="Tao Y."/>
            <person name="Gao C."/>
            <person name="Wu H."/>
            <person name="Li Y."/>
            <person name="Cui Y."/>
            <person name="Guo X."/>
            <person name="Zheng S."/>
            <person name="Wang B."/>
            <person name="Yu K."/>
            <person name="Liang Q."/>
            <person name="Yang W."/>
            <person name="Lou X."/>
            <person name="Chen J."/>
            <person name="Feng M."/>
            <person name="Jian J."/>
            <person name="Zhang X."/>
            <person name="Luo G."/>
            <person name="Jiang Y."/>
            <person name="Liu J."/>
            <person name="Wang Z."/>
            <person name="Sha Y."/>
            <person name="Zhang B."/>
            <person name="Wu H."/>
            <person name="Tang D."/>
            <person name="Shen Q."/>
            <person name="Xue P."/>
            <person name="Zou S."/>
            <person name="Wang X."/>
            <person name="Liu X."/>
            <person name="Wang F."/>
            <person name="Yang Y."/>
            <person name="An X."/>
            <person name="Dong Z."/>
            <person name="Zhang K."/>
            <person name="Zhang X."/>
            <person name="Luo M.C."/>
            <person name="Dvorak J."/>
            <person name="Tong Y."/>
            <person name="Wang J."/>
            <person name="Yang H."/>
            <person name="Li Z."/>
            <person name="Wang D."/>
            <person name="Zhang A."/>
            <person name="Wang J."/>
        </authorList>
    </citation>
    <scope>NUCLEOTIDE SEQUENCE</scope>
    <source>
        <strain evidence="10">cv. G1812</strain>
    </source>
</reference>
<accession>A0A8R7V1J7</accession>
<dbReference type="GO" id="GO:0016787">
    <property type="term" value="F:hydrolase activity"/>
    <property type="evidence" value="ECO:0007669"/>
    <property type="project" value="UniProtKB-KW"/>
</dbReference>
<comment type="cofactor">
    <cofactor evidence="1">
        <name>Mn(2+)</name>
        <dbReference type="ChEBI" id="CHEBI:29035"/>
    </cofactor>
</comment>
<dbReference type="GO" id="GO:0046872">
    <property type="term" value="F:metal ion binding"/>
    <property type="evidence" value="ECO:0007669"/>
    <property type="project" value="UniProtKB-KW"/>
</dbReference>
<dbReference type="InterPro" id="IPR029052">
    <property type="entry name" value="Metallo-depent_PP-like"/>
</dbReference>
<dbReference type="Proteomes" id="UP000015106">
    <property type="component" value="Chromosome 7"/>
</dbReference>
<evidence type="ECO:0000256" key="7">
    <source>
        <dbReference type="SAM" id="Phobius"/>
    </source>
</evidence>
<keyword evidence="2" id="KW-0479">Metal-binding</keyword>
<dbReference type="PANTHER" id="PTHR13315">
    <property type="entry name" value="METALLO PHOSPHOESTERASE RELATED"/>
    <property type="match status" value="1"/>
</dbReference>
<dbReference type="Gramene" id="TuG1812G0700001889.01.T06">
    <property type="protein sequence ID" value="TuG1812G0700001889.01.T06"/>
    <property type="gene ID" value="TuG1812G0700001889.01"/>
</dbReference>